<dbReference type="InterPro" id="IPR050739">
    <property type="entry name" value="MFP"/>
</dbReference>
<dbReference type="GO" id="GO:0030313">
    <property type="term" value="C:cell envelope"/>
    <property type="evidence" value="ECO:0007669"/>
    <property type="project" value="UniProtKB-SubCell"/>
</dbReference>
<dbReference type="EMBL" id="SPIA01000001">
    <property type="protein sequence ID" value="TFH69034.1"/>
    <property type="molecule type" value="Genomic_DNA"/>
</dbReference>
<dbReference type="Gene3D" id="2.40.50.100">
    <property type="match status" value="1"/>
</dbReference>
<comment type="caution">
    <text evidence="3">The sequence shown here is derived from an EMBL/GenBank/DDBJ whole genome shotgun (WGS) entry which is preliminary data.</text>
</comment>
<name>A0A4Y8UMW4_9GAMM</name>
<dbReference type="Gene3D" id="2.40.30.170">
    <property type="match status" value="1"/>
</dbReference>
<evidence type="ECO:0000256" key="1">
    <source>
        <dbReference type="ARBA" id="ARBA00004196"/>
    </source>
</evidence>
<proteinExistence type="predicted"/>
<comment type="subcellular location">
    <subcellularLocation>
        <location evidence="1">Cell envelope</location>
    </subcellularLocation>
</comment>
<feature type="domain" description="Multidrug export protein EmrA/FarA alpha-helical hairpin" evidence="2">
    <location>
        <begin position="83"/>
        <end position="200"/>
    </location>
</feature>
<organism evidence="3 4">
    <name type="scientific">Gammaproteobacteria bacterium LSUCC0057</name>
    <dbReference type="NCBI Taxonomy" id="2559237"/>
    <lineage>
        <taxon>Bacteria</taxon>
        <taxon>Pseudomonadati</taxon>
        <taxon>Pseudomonadota</taxon>
        <taxon>Gammaproteobacteria</taxon>
        <taxon>Cellvibrionales</taxon>
        <taxon>Porticoccaceae</taxon>
        <taxon>SAR92 clade</taxon>
    </lineage>
</organism>
<dbReference type="Proteomes" id="UP000298133">
    <property type="component" value="Unassembled WGS sequence"/>
</dbReference>
<evidence type="ECO:0000313" key="4">
    <source>
        <dbReference type="Proteomes" id="UP000298133"/>
    </source>
</evidence>
<evidence type="ECO:0000259" key="2">
    <source>
        <dbReference type="Pfam" id="PF25885"/>
    </source>
</evidence>
<dbReference type="AlphaFoldDB" id="A0A4Y8UMW4"/>
<accession>A0A4Y8UMW4</accession>
<protein>
    <submittedName>
        <fullName evidence="3">HlyD family secretion protein</fullName>
    </submittedName>
</protein>
<dbReference type="InterPro" id="IPR058633">
    <property type="entry name" value="EmrA/FarA_HH"/>
</dbReference>
<dbReference type="OrthoDB" id="9811754at2"/>
<reference evidence="3 4" key="1">
    <citation type="submission" date="2019-03" db="EMBL/GenBank/DDBJ databases">
        <title>Draft genome of Gammaproteobacteria bacterium LSUCC0057, a member of the SAR92 clade.</title>
        <authorList>
            <person name="Lanclos V.C."/>
            <person name="Doiron C."/>
            <person name="Henson M.W."/>
            <person name="Thrash J.C."/>
        </authorList>
    </citation>
    <scope>NUCLEOTIDE SEQUENCE [LARGE SCALE GENOMIC DNA]</scope>
    <source>
        <strain evidence="3 4">LSUCC0057</strain>
    </source>
</reference>
<sequence>MANSRSRRRNIVLFILLAALLSAAFALHHWRYGQWRVETANAQVNGNLVRVAALTDGTVASLYVEQGEFVEAGATLLALADDDARALYQQAVASLAMASQEVAALAARAAAQRADIERHRALLTNIEREHQRHLSLAADGLIADEQLTASSSQLQQQRAALLSAQQQLVEIERRLGPSPQAEHPTLQQASAALRLAAYRLNKHQVRAPISGYIAKRTVNLGQLIEAGAPLLTLVDPSDRWVEANFKEDQLRHLRIGQPVEIYSDLYGRQQLFHGIVAGPALATGAQFALLPAQNATGNWVKILQRVPVRIEFIEPLESATPLPIGASLEVVVDTHSRAGERLQSIAAQRQNKHTAPQQSRYGGDVESVINATIEQYLGL</sequence>
<evidence type="ECO:0000313" key="3">
    <source>
        <dbReference type="EMBL" id="TFH69034.1"/>
    </source>
</evidence>
<keyword evidence="4" id="KW-1185">Reference proteome</keyword>
<dbReference type="SUPFAM" id="SSF111369">
    <property type="entry name" value="HlyD-like secretion proteins"/>
    <property type="match status" value="1"/>
</dbReference>
<gene>
    <name evidence="3" type="ORF">E3W66_03610</name>
</gene>
<dbReference type="Pfam" id="PF25885">
    <property type="entry name" value="HH_EMRA"/>
    <property type="match status" value="1"/>
</dbReference>
<dbReference type="GO" id="GO:0055085">
    <property type="term" value="P:transmembrane transport"/>
    <property type="evidence" value="ECO:0007669"/>
    <property type="project" value="InterPro"/>
</dbReference>
<dbReference type="PANTHER" id="PTHR30386:SF19">
    <property type="entry name" value="MULTIDRUG EXPORT PROTEIN EMRA-RELATED"/>
    <property type="match status" value="1"/>
</dbReference>
<dbReference type="PANTHER" id="PTHR30386">
    <property type="entry name" value="MEMBRANE FUSION SUBUNIT OF EMRAB-TOLC MULTIDRUG EFFLUX PUMP"/>
    <property type="match status" value="1"/>
</dbReference>